<evidence type="ECO:0000313" key="2">
    <source>
        <dbReference type="Proteomes" id="UP000318053"/>
    </source>
</evidence>
<dbReference type="RefSeq" id="WP_146390297.1">
    <property type="nucleotide sequence ID" value="NZ_SJPK01000002.1"/>
</dbReference>
<dbReference type="Pfam" id="PF08907">
    <property type="entry name" value="DUF1853"/>
    <property type="match status" value="1"/>
</dbReference>
<dbReference type="AlphaFoldDB" id="A0A5C5YG29"/>
<proteinExistence type="predicted"/>
<name>A0A5C5YG29_9BACT</name>
<gene>
    <name evidence="1" type="ORF">CA85_11870</name>
</gene>
<comment type="caution">
    <text evidence="1">The sequence shown here is derived from an EMBL/GenBank/DDBJ whole genome shotgun (WGS) entry which is preliminary data.</text>
</comment>
<dbReference type="OrthoDB" id="378654at2"/>
<dbReference type="EMBL" id="SJPK01000002">
    <property type="protein sequence ID" value="TWT74300.1"/>
    <property type="molecule type" value="Genomic_DNA"/>
</dbReference>
<protein>
    <recommendedName>
        <fullName evidence="3">DUF1853 domain-containing protein</fullName>
    </recommendedName>
</protein>
<keyword evidence="2" id="KW-1185">Reference proteome</keyword>
<dbReference type="Proteomes" id="UP000318053">
    <property type="component" value="Unassembled WGS sequence"/>
</dbReference>
<sequence length="287" mass="33779">MQETERFVRDLVWAVNSPSLMNLTSQESVPARPLKVSDIDGEHLSVHLTSPREQRVGRYFERLLIYWIRFLRRCEIVAHSMQLRDGKRTVGEIDLLFRDEKGRLNHWEVACKFYLQVDAGHLAASDYVGPNATDTLRKKATRLLEHQLPLGVRYFPDIELREAFVKGRIFYHWQTGSKDSSPIELATDHLEGQWLRAREVPELLRSSRRRYRILRKPFWLADEIADPSDDEILTDDETTQVLQDHFSSHHSPRLLSGFRDSTSPVRESERWFVVPNHWPRQDERIDV</sequence>
<organism evidence="1 2">
    <name type="scientific">Allorhodopirellula solitaria</name>
    <dbReference type="NCBI Taxonomy" id="2527987"/>
    <lineage>
        <taxon>Bacteria</taxon>
        <taxon>Pseudomonadati</taxon>
        <taxon>Planctomycetota</taxon>
        <taxon>Planctomycetia</taxon>
        <taxon>Pirellulales</taxon>
        <taxon>Pirellulaceae</taxon>
        <taxon>Allorhodopirellula</taxon>
    </lineage>
</organism>
<accession>A0A5C5YG29</accession>
<evidence type="ECO:0000313" key="1">
    <source>
        <dbReference type="EMBL" id="TWT74300.1"/>
    </source>
</evidence>
<dbReference type="InterPro" id="IPR015003">
    <property type="entry name" value="DUF1853"/>
</dbReference>
<evidence type="ECO:0008006" key="3">
    <source>
        <dbReference type="Google" id="ProtNLM"/>
    </source>
</evidence>
<reference evidence="1 2" key="1">
    <citation type="submission" date="2019-02" db="EMBL/GenBank/DDBJ databases">
        <title>Deep-cultivation of Planctomycetes and their phenomic and genomic characterization uncovers novel biology.</title>
        <authorList>
            <person name="Wiegand S."/>
            <person name="Jogler M."/>
            <person name="Boedeker C."/>
            <person name="Pinto D."/>
            <person name="Vollmers J."/>
            <person name="Rivas-Marin E."/>
            <person name="Kohn T."/>
            <person name="Peeters S.H."/>
            <person name="Heuer A."/>
            <person name="Rast P."/>
            <person name="Oberbeckmann S."/>
            <person name="Bunk B."/>
            <person name="Jeske O."/>
            <person name="Meyerdierks A."/>
            <person name="Storesund J.E."/>
            <person name="Kallscheuer N."/>
            <person name="Luecker S."/>
            <person name="Lage O.M."/>
            <person name="Pohl T."/>
            <person name="Merkel B.J."/>
            <person name="Hornburger P."/>
            <person name="Mueller R.-W."/>
            <person name="Bruemmer F."/>
            <person name="Labrenz M."/>
            <person name="Spormann A.M."/>
            <person name="Op Den Camp H."/>
            <person name="Overmann J."/>
            <person name="Amann R."/>
            <person name="Jetten M.S.M."/>
            <person name="Mascher T."/>
            <person name="Medema M.H."/>
            <person name="Devos D.P."/>
            <person name="Kaster A.-K."/>
            <person name="Ovreas L."/>
            <person name="Rohde M."/>
            <person name="Galperin M.Y."/>
            <person name="Jogler C."/>
        </authorList>
    </citation>
    <scope>NUCLEOTIDE SEQUENCE [LARGE SCALE GENOMIC DNA]</scope>
    <source>
        <strain evidence="1 2">CA85</strain>
    </source>
</reference>